<proteinExistence type="predicted"/>
<dbReference type="AlphaFoldDB" id="A0A9Q3BM70"/>
<organism evidence="1 2">
    <name type="scientific">Austropuccinia psidii MF-1</name>
    <dbReference type="NCBI Taxonomy" id="1389203"/>
    <lineage>
        <taxon>Eukaryota</taxon>
        <taxon>Fungi</taxon>
        <taxon>Dikarya</taxon>
        <taxon>Basidiomycota</taxon>
        <taxon>Pucciniomycotina</taxon>
        <taxon>Pucciniomycetes</taxon>
        <taxon>Pucciniales</taxon>
        <taxon>Sphaerophragmiaceae</taxon>
        <taxon>Austropuccinia</taxon>
    </lineage>
</organism>
<dbReference type="Proteomes" id="UP000765509">
    <property type="component" value="Unassembled WGS sequence"/>
</dbReference>
<evidence type="ECO:0000313" key="1">
    <source>
        <dbReference type="EMBL" id="MBW0467608.1"/>
    </source>
</evidence>
<accession>A0A9Q3BM70</accession>
<name>A0A9Q3BM70_9BASI</name>
<keyword evidence="2" id="KW-1185">Reference proteome</keyword>
<dbReference type="EMBL" id="AVOT02001633">
    <property type="protein sequence ID" value="MBW0467608.1"/>
    <property type="molecule type" value="Genomic_DNA"/>
</dbReference>
<sequence length="134" mass="14992">MAFDQLITTALLERREEKPTLRFVGQVTLNSATQHSSPFVYQVANTPVLQVFPDFSPSTLSNCPWHQATDVRRPPDHIVNKFGTACFHSGRPGHWCLDCLNKRGVANPNLQPSSTFFHPRLRIPDEQPPSALGS</sequence>
<gene>
    <name evidence="1" type="ORF">O181_007323</name>
</gene>
<dbReference type="OrthoDB" id="1099063at2759"/>
<evidence type="ECO:0000313" key="2">
    <source>
        <dbReference type="Proteomes" id="UP000765509"/>
    </source>
</evidence>
<protein>
    <recommendedName>
        <fullName evidence="3">CCHC-type domain-containing protein</fullName>
    </recommendedName>
</protein>
<evidence type="ECO:0008006" key="3">
    <source>
        <dbReference type="Google" id="ProtNLM"/>
    </source>
</evidence>
<comment type="caution">
    <text evidence="1">The sequence shown here is derived from an EMBL/GenBank/DDBJ whole genome shotgun (WGS) entry which is preliminary data.</text>
</comment>
<reference evidence="1" key="1">
    <citation type="submission" date="2021-03" db="EMBL/GenBank/DDBJ databases">
        <title>Draft genome sequence of rust myrtle Austropuccinia psidii MF-1, a brazilian biotype.</title>
        <authorList>
            <person name="Quecine M.C."/>
            <person name="Pachon D.M.R."/>
            <person name="Bonatelli M.L."/>
            <person name="Correr F.H."/>
            <person name="Franceschini L.M."/>
            <person name="Leite T.F."/>
            <person name="Margarido G.R.A."/>
            <person name="Almeida C.A."/>
            <person name="Ferrarezi J.A."/>
            <person name="Labate C.A."/>
        </authorList>
    </citation>
    <scope>NUCLEOTIDE SEQUENCE</scope>
    <source>
        <strain evidence="1">MF-1</strain>
    </source>
</reference>